<feature type="transmembrane region" description="Helical" evidence="6">
    <location>
        <begin position="1640"/>
        <end position="1659"/>
    </location>
</feature>
<keyword evidence="2 6" id="KW-0812">Transmembrane</keyword>
<feature type="transmembrane region" description="Helical" evidence="6">
    <location>
        <begin position="1674"/>
        <end position="1694"/>
    </location>
</feature>
<protein>
    <submittedName>
        <fullName evidence="7">Uncharacterized protein</fullName>
    </submittedName>
</protein>
<evidence type="ECO:0000256" key="3">
    <source>
        <dbReference type="ARBA" id="ARBA00022989"/>
    </source>
</evidence>
<feature type="transmembrane region" description="Helical" evidence="6">
    <location>
        <begin position="1555"/>
        <end position="1574"/>
    </location>
</feature>
<keyword evidence="4 6" id="KW-0472">Membrane</keyword>
<evidence type="ECO:0000313" key="7">
    <source>
        <dbReference type="EMBL" id="KAL3803546.1"/>
    </source>
</evidence>
<feature type="region of interest" description="Disordered" evidence="5">
    <location>
        <begin position="187"/>
        <end position="232"/>
    </location>
</feature>
<feature type="region of interest" description="Disordered" evidence="5">
    <location>
        <begin position="734"/>
        <end position="802"/>
    </location>
</feature>
<feature type="transmembrane region" description="Helical" evidence="6">
    <location>
        <begin position="1278"/>
        <end position="1297"/>
    </location>
</feature>
<feature type="transmembrane region" description="Helical" evidence="6">
    <location>
        <begin position="1243"/>
        <end position="1266"/>
    </location>
</feature>
<feature type="compositionally biased region" description="Polar residues" evidence="5">
    <location>
        <begin position="633"/>
        <end position="645"/>
    </location>
</feature>
<feature type="compositionally biased region" description="Basic and acidic residues" evidence="5">
    <location>
        <begin position="545"/>
        <end position="559"/>
    </location>
</feature>
<evidence type="ECO:0000256" key="5">
    <source>
        <dbReference type="SAM" id="MobiDB-lite"/>
    </source>
</evidence>
<feature type="transmembrane region" description="Helical" evidence="6">
    <location>
        <begin position="1750"/>
        <end position="1769"/>
    </location>
</feature>
<comment type="caution">
    <text evidence="7">The sequence shown here is derived from an EMBL/GenBank/DDBJ whole genome shotgun (WGS) entry which is preliminary data.</text>
</comment>
<sequence>MVGGWEDAYLDYASLRLLLTQIEAVYEEEDWKRGGNNSNNLSGIDSIGEQFEHEEFGWLNRPVDEDDDGDDANSRGVIGSIWKLLGRRSTAKRKRYHSMKRHKHSHQHRHHPHQKQSWSAADEDESELDSNWVVSNMNSRSPRRNKKDRAINAMDKRGWRSPGVTDYRDELFLVSDDDIAFGCGDGQYDDDWEDADDEDDESDLHDEYEKIRADDSSEYEHATYDKNHDEERNLGRPLAEQHKIHSENSMSSTDHRFDEGGEEAIEQLRRDSPLAAALQTPNLDNSPSPIDSDNSDVVVTKYETFATVAARRGVTNTEIGPGSPEQRGWLEFIPNFLVRKSKPATDSRQQSDADQGKNPSKRKDNGETSPALGFAESLNPSEHQHHPPIFQEYDASALDSASLKFRYDRHRTPLFAGSGHDHTAPGSLISQQFHYKAVTATALGASMPQTPPVSLSPVVENSTTAGKKSSDVQGSAFGVSLNSSLIPSSEATGLLTSSSFNVYGQQNPVLTPTRENRSGRNRSTSAVSQFQFYSFQNNEQLEEHDDTHEKQVPDTDVKRNTNMISYYNDAYFSVRSPTKLHRNEHKQRKSDEMKHLRVPSLTTAPKQKSHRIESSGNFIANLLLGKAETSSLIGQEVSQRNATGASSRRKRKSNTRSKRERMRKKRQLQRRRELVPDNIRVAHIRASAITERFRGLLRAEVEKIILFANTRLGELSDTIGSLRYSSYEEGNHDVRRRFPNLDDGGMHPYSSSEDEEGDEVSCASSSDDGSQQVQTNFDQGNRANTRHQRYQSDSSNEKEAATKRQLLMRDRHRITKPLFQKAGFLGEDFSLLSAVDEADAYTAIGVELLHLLKFVCVFAVVFNCYPSLFILLNTLRGFLAVSSNRMLGDYYHRQMKQSFHSNVRPKSARHNIYSEHIQDQPQYGNLLSKAAGLESTGGYILGIFDTKIQEIANSTTMQTVSSSLAVALAEFEASQSRSTQLRLDHELGNAECKSRLDETPIAPEIPSPRHSPFTTKRLRDAVSYQIGGHCFRADDESSVTTPDEGEVDEHAKDLSLTRLQYVVTSVFGLREAARNRSTSFECFASRLFMTSIGPNILGGNNVRPHGSHICRLTRLHMYKFTDGLNGSARDTLDFLCSYNPDKAYTLPADSMNSSLKFGKEKAIGSVMISTLAAAADKDPSPLAIRRNTAENRGDSPPAINRENQNILMLNTVSMVLYIANYYATIPSSHVYALELDSRSSPSLLIGVANISSLISSCFHAVILSKYHSFIKRHVDLSFFRAPLIASAMFSIIGNTLYSYAAAYASFNMALLGRFLFGFGCSELLHRQLLNAALPIDSVNSEVAELVKKSLLAMAVGLLFGSLFDLRVPHEVVDSLSPTSMVENYTIANESTQPIVTASVLPPPNSSMPTVVPHATPNTTTSVEPFLPPLPIPSNSLQVNIPFGEQRIISIGYVGYTMAILWGVQLIALLFFFDVPKGSAIEHIPKHAEHYTSVPTNIEEEDMDSFDESDENVIAAEKLANVSIHGDGTFEKLQTMSRLSVNHSSKHSFAESIINVKRLIFSNVAFPTTTALLLLSKASMEVLLSSGATTMNRYFAWSGALAGLFMGAIASLILPINIFLSGERNSVERKIFKAALNSAKNGIFIMMNYEAIFFLVRNIVYKKKNWVMPAIYDEVFGIIQYILGFIIIFVSMSFLESTTQILMSKVSPRPLKRYSIDNSFVVVAVSALGRLVGDLLIVAVDFSSSMFCSDIINSLLLPLLVGFVAGEYLVRKHYFFLI</sequence>
<feature type="transmembrane region" description="Helical" evidence="6">
    <location>
        <begin position="1594"/>
        <end position="1619"/>
    </location>
</feature>
<feature type="compositionally biased region" description="Polar residues" evidence="5">
    <location>
        <begin position="762"/>
        <end position="783"/>
    </location>
</feature>
<feature type="compositionally biased region" description="Basic and acidic residues" evidence="5">
    <location>
        <begin position="205"/>
        <end position="232"/>
    </location>
</feature>
<feature type="compositionally biased region" description="Basic residues" evidence="5">
    <location>
        <begin position="89"/>
        <end position="114"/>
    </location>
</feature>
<evidence type="ECO:0000313" key="8">
    <source>
        <dbReference type="Proteomes" id="UP001516023"/>
    </source>
</evidence>
<feature type="transmembrane region" description="Helical" evidence="6">
    <location>
        <begin position="1715"/>
        <end position="1738"/>
    </location>
</feature>
<proteinExistence type="predicted"/>
<feature type="region of interest" description="Disordered" evidence="5">
    <location>
        <begin position="89"/>
        <end position="123"/>
    </location>
</feature>
<feature type="region of interest" description="Disordered" evidence="5">
    <location>
        <begin position="633"/>
        <end position="674"/>
    </location>
</feature>
<feature type="compositionally biased region" description="Acidic residues" evidence="5">
    <location>
        <begin position="187"/>
        <end position="204"/>
    </location>
</feature>
<organism evidence="7 8">
    <name type="scientific">Cyclotella cryptica</name>
    <dbReference type="NCBI Taxonomy" id="29204"/>
    <lineage>
        <taxon>Eukaryota</taxon>
        <taxon>Sar</taxon>
        <taxon>Stramenopiles</taxon>
        <taxon>Ochrophyta</taxon>
        <taxon>Bacillariophyta</taxon>
        <taxon>Coscinodiscophyceae</taxon>
        <taxon>Thalassiosirophycidae</taxon>
        <taxon>Stephanodiscales</taxon>
        <taxon>Stephanodiscaceae</taxon>
        <taxon>Cyclotella</taxon>
    </lineage>
</organism>
<feature type="region of interest" description="Disordered" evidence="5">
    <location>
        <begin position="577"/>
        <end position="612"/>
    </location>
</feature>
<gene>
    <name evidence="7" type="ORF">HJC23_014094</name>
</gene>
<keyword evidence="3 6" id="KW-1133">Transmembrane helix</keyword>
<dbReference type="InterPro" id="IPR051068">
    <property type="entry name" value="MFS_Domain-Containing_Protein"/>
</dbReference>
<feature type="region of interest" description="Disordered" evidence="5">
    <location>
        <begin position="341"/>
        <end position="387"/>
    </location>
</feature>
<feature type="transmembrane region" description="Helical" evidence="6">
    <location>
        <begin position="851"/>
        <end position="875"/>
    </location>
</feature>
<evidence type="ECO:0000256" key="6">
    <source>
        <dbReference type="SAM" id="Phobius"/>
    </source>
</evidence>
<evidence type="ECO:0000256" key="2">
    <source>
        <dbReference type="ARBA" id="ARBA00022692"/>
    </source>
</evidence>
<dbReference type="PANTHER" id="PTHR23510:SF64">
    <property type="entry name" value="INNER MEMBRANE TRANSPORT PROTEIN YAJR"/>
    <property type="match status" value="1"/>
</dbReference>
<reference evidence="7 8" key="1">
    <citation type="journal article" date="2020" name="G3 (Bethesda)">
        <title>Improved Reference Genome for Cyclotella cryptica CCMP332, a Model for Cell Wall Morphogenesis, Salinity Adaptation, and Lipid Production in Diatoms (Bacillariophyta).</title>
        <authorList>
            <person name="Roberts W.R."/>
            <person name="Downey K.M."/>
            <person name="Ruck E.C."/>
            <person name="Traller J.C."/>
            <person name="Alverson A.J."/>
        </authorList>
    </citation>
    <scope>NUCLEOTIDE SEQUENCE [LARGE SCALE GENOMIC DNA]</scope>
    <source>
        <strain evidence="7 8">CCMP332</strain>
    </source>
</reference>
<comment type="subcellular location">
    <subcellularLocation>
        <location evidence="1">Membrane</location>
        <topology evidence="1">Multi-pass membrane protein</topology>
    </subcellularLocation>
</comment>
<dbReference type="PANTHER" id="PTHR23510">
    <property type="entry name" value="INNER MEMBRANE TRANSPORT PROTEIN YAJR"/>
    <property type="match status" value="1"/>
</dbReference>
<evidence type="ECO:0000256" key="4">
    <source>
        <dbReference type="ARBA" id="ARBA00023136"/>
    </source>
</evidence>
<dbReference type="EMBL" id="JABMIG020000013">
    <property type="protein sequence ID" value="KAL3803546.1"/>
    <property type="molecule type" value="Genomic_DNA"/>
</dbReference>
<dbReference type="GO" id="GO:0016020">
    <property type="term" value="C:membrane"/>
    <property type="evidence" value="ECO:0007669"/>
    <property type="project" value="UniProtKB-SubCell"/>
</dbReference>
<feature type="transmembrane region" description="Helical" evidence="6">
    <location>
        <begin position="1206"/>
        <end position="1223"/>
    </location>
</feature>
<dbReference type="Proteomes" id="UP001516023">
    <property type="component" value="Unassembled WGS sequence"/>
</dbReference>
<name>A0ABD3QWU2_9STRA</name>
<feature type="compositionally biased region" description="Basic and acidic residues" evidence="5">
    <location>
        <begin position="343"/>
        <end position="366"/>
    </location>
</feature>
<feature type="compositionally biased region" description="Basic residues" evidence="5">
    <location>
        <begin position="578"/>
        <end position="588"/>
    </location>
</feature>
<evidence type="ECO:0000256" key="1">
    <source>
        <dbReference type="ARBA" id="ARBA00004141"/>
    </source>
</evidence>
<feature type="transmembrane region" description="Helical" evidence="6">
    <location>
        <begin position="1452"/>
        <end position="1472"/>
    </location>
</feature>
<feature type="region of interest" description="Disordered" evidence="5">
    <location>
        <begin position="540"/>
        <end position="559"/>
    </location>
</feature>
<feature type="compositionally biased region" description="Basic residues" evidence="5">
    <location>
        <begin position="647"/>
        <end position="669"/>
    </location>
</feature>
<keyword evidence="8" id="KW-1185">Reference proteome</keyword>
<accession>A0ABD3QWU2</accession>